<name>A0AAJ2HIY2_9MICO</name>
<dbReference type="Proteomes" id="UP001183582">
    <property type="component" value="Unassembled WGS sequence"/>
</dbReference>
<dbReference type="PROSITE" id="PS50995">
    <property type="entry name" value="HTH_MARR_2"/>
    <property type="match status" value="1"/>
</dbReference>
<dbReference type="PANTHER" id="PTHR39515">
    <property type="entry name" value="CONSERVED PROTEIN"/>
    <property type="match status" value="1"/>
</dbReference>
<evidence type="ECO:0000313" key="4">
    <source>
        <dbReference type="EMBL" id="MDS0245224.1"/>
    </source>
</evidence>
<evidence type="ECO:0000313" key="3">
    <source>
        <dbReference type="EMBL" id="MDN4464462.1"/>
    </source>
</evidence>
<dbReference type="Pfam" id="PF01047">
    <property type="entry name" value="MarR"/>
    <property type="match status" value="1"/>
</dbReference>
<feature type="region of interest" description="Disordered" evidence="1">
    <location>
        <begin position="1"/>
        <end position="28"/>
    </location>
</feature>
<dbReference type="SMART" id="SM00347">
    <property type="entry name" value="HTH_MARR"/>
    <property type="match status" value="1"/>
</dbReference>
<dbReference type="EMBL" id="JAHWXH010000001">
    <property type="protein sequence ID" value="MDS0245224.1"/>
    <property type="molecule type" value="Genomic_DNA"/>
</dbReference>
<dbReference type="AlphaFoldDB" id="A0AAJ2HIY2"/>
<proteinExistence type="predicted"/>
<dbReference type="SUPFAM" id="SSF46785">
    <property type="entry name" value="Winged helix' DNA-binding domain"/>
    <property type="match status" value="1"/>
</dbReference>
<sequence>MSSTDISSPRTTTSADDPTTPLSSPASDLRIATFRLARRMRTQRADDSMSDGQFGVLAALWVHGDHTLGELADRERVSAPSMNRTVNCLQDAGYIGRSADENDGRKVVISLTDAGRAVVDETARRRDAWVESALEDLTAEERDTLARAAEIMGRMAAR</sequence>
<dbReference type="Gene3D" id="1.10.10.10">
    <property type="entry name" value="Winged helix-like DNA-binding domain superfamily/Winged helix DNA-binding domain"/>
    <property type="match status" value="1"/>
</dbReference>
<feature type="domain" description="HTH marR-type" evidence="2">
    <location>
        <begin position="26"/>
        <end position="154"/>
    </location>
</feature>
<dbReference type="InterPro" id="IPR036390">
    <property type="entry name" value="WH_DNA-bd_sf"/>
</dbReference>
<dbReference type="InterPro" id="IPR036388">
    <property type="entry name" value="WH-like_DNA-bd_sf"/>
</dbReference>
<dbReference type="InterPro" id="IPR052526">
    <property type="entry name" value="HTH-type_Bedaq_tolerance"/>
</dbReference>
<keyword evidence="5" id="KW-1185">Reference proteome</keyword>
<comment type="caution">
    <text evidence="4">The sequence shown here is derived from an EMBL/GenBank/DDBJ whole genome shotgun (WGS) entry which is preliminary data.</text>
</comment>
<dbReference type="GeneID" id="301457824"/>
<dbReference type="PANTHER" id="PTHR39515:SF2">
    <property type="entry name" value="HTH-TYPE TRANSCRIPTIONAL REGULATOR RV0880"/>
    <property type="match status" value="1"/>
</dbReference>
<evidence type="ECO:0000313" key="5">
    <source>
        <dbReference type="Proteomes" id="UP001172731"/>
    </source>
</evidence>
<dbReference type="EMBL" id="JAHWXI010000008">
    <property type="protein sequence ID" value="MDN4464462.1"/>
    <property type="molecule type" value="Genomic_DNA"/>
</dbReference>
<organism evidence="4 6">
    <name type="scientific">Microbacterium aurantiacum</name>
    <dbReference type="NCBI Taxonomy" id="162393"/>
    <lineage>
        <taxon>Bacteria</taxon>
        <taxon>Bacillati</taxon>
        <taxon>Actinomycetota</taxon>
        <taxon>Actinomycetes</taxon>
        <taxon>Micrococcales</taxon>
        <taxon>Microbacteriaceae</taxon>
        <taxon>Microbacterium</taxon>
    </lineage>
</organism>
<dbReference type="RefSeq" id="WP_197272942.1">
    <property type="nucleotide sequence ID" value="NZ_BAAAGR010000001.1"/>
</dbReference>
<protein>
    <submittedName>
        <fullName evidence="4">MarR family transcriptional regulator</fullName>
    </submittedName>
</protein>
<dbReference type="PRINTS" id="PR00598">
    <property type="entry name" value="HTHMARR"/>
</dbReference>
<evidence type="ECO:0000256" key="1">
    <source>
        <dbReference type="SAM" id="MobiDB-lite"/>
    </source>
</evidence>
<dbReference type="GO" id="GO:0003700">
    <property type="term" value="F:DNA-binding transcription factor activity"/>
    <property type="evidence" value="ECO:0007669"/>
    <property type="project" value="InterPro"/>
</dbReference>
<evidence type="ECO:0000313" key="6">
    <source>
        <dbReference type="Proteomes" id="UP001183582"/>
    </source>
</evidence>
<accession>A0AAJ2HIY2</accession>
<feature type="compositionally biased region" description="Polar residues" evidence="1">
    <location>
        <begin position="1"/>
        <end position="26"/>
    </location>
</feature>
<dbReference type="Proteomes" id="UP001172731">
    <property type="component" value="Unassembled WGS sequence"/>
</dbReference>
<dbReference type="InterPro" id="IPR000835">
    <property type="entry name" value="HTH_MarR-typ"/>
</dbReference>
<reference evidence="4 6" key="1">
    <citation type="submission" date="2021-06" db="EMBL/GenBank/DDBJ databases">
        <title>Genome-based taxonomic framework of Microbacterium strains isolated from marine environment, the description of four new species and reclassification of four preexisting species.</title>
        <authorList>
            <person name="Lee S.D."/>
            <person name="Kim S.-M."/>
            <person name="Byeon Y.-S."/>
            <person name="Yang H.L."/>
            <person name="Kim I.S."/>
        </authorList>
    </citation>
    <scope>NUCLEOTIDE SEQUENCE [LARGE SCALE GENOMIC DNA]</scope>
    <source>
        <strain evidence="3">KACC 20510</strain>
        <strain evidence="4 6">KACC 20514</strain>
    </source>
</reference>
<gene>
    <name evidence="3" type="ORF">KZC48_08615</name>
    <name evidence="4" type="ORF">KZC50_06295</name>
</gene>
<evidence type="ECO:0000259" key="2">
    <source>
        <dbReference type="PROSITE" id="PS50995"/>
    </source>
</evidence>